<dbReference type="AlphaFoldDB" id="A0A399JDY6"/>
<evidence type="ECO:0000313" key="5">
    <source>
        <dbReference type="Proteomes" id="UP000265419"/>
    </source>
</evidence>
<protein>
    <submittedName>
        <fullName evidence="4">Ppx/GppA family phosphatase</fullName>
    </submittedName>
</protein>
<evidence type="ECO:0000259" key="3">
    <source>
        <dbReference type="Pfam" id="PF02541"/>
    </source>
</evidence>
<dbReference type="Proteomes" id="UP000265419">
    <property type="component" value="Unassembled WGS sequence"/>
</dbReference>
<evidence type="ECO:0000256" key="2">
    <source>
        <dbReference type="ARBA" id="ARBA00022801"/>
    </source>
</evidence>
<dbReference type="InterPro" id="IPR043129">
    <property type="entry name" value="ATPase_NBD"/>
</dbReference>
<name>A0A399JDY6_9MICC</name>
<sequence>MRLGVLDIGSNTVHLLLVEAYPGARPVAFASHKRPLSLVRFLDESGAVNARGRRELLSFVTEAVAFAGRHKVQDLLAFCTSALRGATNGPAVINEVEATTGVTLEELTGEQEAAMTYFAARRWFGWDTRDLTVLDIGGGSFEMATGRDEFPAAAVSVPLGAARLTKDRLPGDPPRPSSVAALREYVSETLAAPVRALKAQPKPDLVAATSKTFRSLARVAGAAPSGQGPYVERLLRRGDLQLWSRRLEVLSFDERASLPGVSPIRAPQLLAGAIVAETAMEALDVDELRICPWAVREGLILHRFDRLMRDHDVVGDAYVGVGSVELLSREVNRVPGAAL</sequence>
<reference evidence="4 5" key="1">
    <citation type="submission" date="2018-07" db="EMBL/GenBank/DDBJ databases">
        <title>Arthrobacter sp. nov., isolated from raw cow's milk with high bacterial count.</title>
        <authorList>
            <person name="Hahne J."/>
            <person name="Isele D."/>
            <person name="Lipski A."/>
        </authorList>
    </citation>
    <scope>NUCLEOTIDE SEQUENCE [LARGE SCALE GENOMIC DNA]</scope>
    <source>
        <strain evidence="4 5">JZ R-35</strain>
    </source>
</reference>
<dbReference type="Pfam" id="PF02541">
    <property type="entry name" value="Ppx-GppA"/>
    <property type="match status" value="1"/>
</dbReference>
<dbReference type="Gene3D" id="3.30.420.40">
    <property type="match status" value="1"/>
</dbReference>
<dbReference type="SUPFAM" id="SSF53067">
    <property type="entry name" value="Actin-like ATPase domain"/>
    <property type="match status" value="2"/>
</dbReference>
<dbReference type="CDD" id="cd24056">
    <property type="entry name" value="ASKHA_NBD_MtPPX1-like"/>
    <property type="match status" value="1"/>
</dbReference>
<comment type="caution">
    <text evidence="4">The sequence shown here is derived from an EMBL/GenBank/DDBJ whole genome shotgun (WGS) entry which is preliminary data.</text>
</comment>
<keyword evidence="2" id="KW-0378">Hydrolase</keyword>
<proteinExistence type="inferred from homology"/>
<evidence type="ECO:0000313" key="4">
    <source>
        <dbReference type="EMBL" id="RII43775.1"/>
    </source>
</evidence>
<dbReference type="InterPro" id="IPR003695">
    <property type="entry name" value="Ppx_GppA_N"/>
</dbReference>
<comment type="similarity">
    <text evidence="1">Belongs to the GppA/Ppx family.</text>
</comment>
<organism evidence="4 5">
    <name type="scientific">Galactobacter valiniphilus</name>
    <dbReference type="NCBI Taxonomy" id="2676122"/>
    <lineage>
        <taxon>Bacteria</taxon>
        <taxon>Bacillati</taxon>
        <taxon>Actinomycetota</taxon>
        <taxon>Actinomycetes</taxon>
        <taxon>Micrococcales</taxon>
        <taxon>Micrococcaceae</taxon>
        <taxon>Galactobacter</taxon>
    </lineage>
</organism>
<keyword evidence="5" id="KW-1185">Reference proteome</keyword>
<feature type="domain" description="Ppx/GppA phosphatase N-terminal" evidence="3">
    <location>
        <begin position="30"/>
        <end position="303"/>
    </location>
</feature>
<gene>
    <name evidence="4" type="ORF">DWB68_00660</name>
</gene>
<dbReference type="InterPro" id="IPR050273">
    <property type="entry name" value="GppA/Ppx_hydrolase"/>
</dbReference>
<dbReference type="FunFam" id="3.30.420.150:FF:000006">
    <property type="entry name" value="Ppx/GppA family phosphatase"/>
    <property type="match status" value="1"/>
</dbReference>
<dbReference type="EMBL" id="QQXK01000001">
    <property type="protein sequence ID" value="RII43775.1"/>
    <property type="molecule type" value="Genomic_DNA"/>
</dbReference>
<accession>A0A399JDY6</accession>
<dbReference type="GO" id="GO:0016462">
    <property type="term" value="F:pyrophosphatase activity"/>
    <property type="evidence" value="ECO:0007669"/>
    <property type="project" value="TreeGrafter"/>
</dbReference>
<evidence type="ECO:0000256" key="1">
    <source>
        <dbReference type="ARBA" id="ARBA00007125"/>
    </source>
</evidence>
<dbReference type="PANTHER" id="PTHR30005:SF0">
    <property type="entry name" value="RETROGRADE REGULATION PROTEIN 2"/>
    <property type="match status" value="1"/>
</dbReference>
<dbReference type="Gene3D" id="3.30.420.150">
    <property type="entry name" value="Exopolyphosphatase. Domain 2"/>
    <property type="match status" value="1"/>
</dbReference>
<dbReference type="PANTHER" id="PTHR30005">
    <property type="entry name" value="EXOPOLYPHOSPHATASE"/>
    <property type="match status" value="1"/>
</dbReference>
<dbReference type="RefSeq" id="WP_119423201.1">
    <property type="nucleotide sequence ID" value="NZ_QQXK01000001.1"/>
</dbReference>